<proteinExistence type="inferred from homology"/>
<feature type="transmembrane region" description="Helical" evidence="2">
    <location>
        <begin position="355"/>
        <end position="373"/>
    </location>
</feature>
<evidence type="ECO:0000259" key="3">
    <source>
        <dbReference type="Pfam" id="PF01478"/>
    </source>
</evidence>
<dbReference type="KEGG" id="snep:Enr13x_35560"/>
<feature type="transmembrane region" description="Helical" evidence="2">
    <location>
        <begin position="404"/>
        <end position="420"/>
    </location>
</feature>
<sequence>MVTGVHCGYWGSPGGGSVEQCRPSVLGGEHVVPRINGHHHETDSLIAFWITLPIELRLVLLAMSGIAIGVLANWAIYRLAWDARLIGPWVPAAETAPPRKPSDRIPIIGWFGLRREAPIHGSGFWIRPMLIELSMAIGIPLYYWFVTQTGMLLPPADRVPVVIAGVQPWMTIVFVSHLIMISLMVAATFIDFDEQTIPDEITIPGTLIALLVACVTATESFLPALDLNGVLVPIAFYLPAPAEDPKWIGPTGWWTGVGIWTMWCFALSNRRVILRRGPLKAFEYFFASLVRNKPYNPWKALLAMWLIGAVGVRIVFGIGGDAWIGLLTALIGLGVGGGVVWAIRIVGSLAMRREAMGFGDVTLMAMIGAFIGWQGAVMSFFLAPIAAIAIVLVYFIITRNSEIPFGPYLCAGTLLSVFGWDRLVNGWFLGNLAILGPFMLWLFVALTGIMGVMLYFWRVMKETLFGE</sequence>
<feature type="transmembrane region" description="Helical" evidence="2">
    <location>
        <begin position="379"/>
        <end position="397"/>
    </location>
</feature>
<dbReference type="GO" id="GO:0006465">
    <property type="term" value="P:signal peptide processing"/>
    <property type="evidence" value="ECO:0007669"/>
    <property type="project" value="TreeGrafter"/>
</dbReference>
<gene>
    <name evidence="4" type="primary">gspO</name>
    <name evidence="4" type="ORF">Enr13x_35560</name>
</gene>
<dbReference type="AlphaFoldDB" id="A0A518HS80"/>
<protein>
    <submittedName>
        <fullName evidence="4">Type 4 prepilin-like proteins leader peptide-processing enzyme</fullName>
    </submittedName>
</protein>
<feature type="domain" description="Prepilin type IV endopeptidase peptidase" evidence="3">
    <location>
        <begin position="311"/>
        <end position="391"/>
    </location>
</feature>
<organism evidence="4 5">
    <name type="scientific">Stieleria neptunia</name>
    <dbReference type="NCBI Taxonomy" id="2527979"/>
    <lineage>
        <taxon>Bacteria</taxon>
        <taxon>Pseudomonadati</taxon>
        <taxon>Planctomycetota</taxon>
        <taxon>Planctomycetia</taxon>
        <taxon>Pirellulales</taxon>
        <taxon>Pirellulaceae</taxon>
        <taxon>Stieleria</taxon>
    </lineage>
</organism>
<comment type="similarity">
    <text evidence="1">Belongs to the peptidase A24 family.</text>
</comment>
<feature type="transmembrane region" description="Helical" evidence="2">
    <location>
        <begin position="124"/>
        <end position="146"/>
    </location>
</feature>
<keyword evidence="5" id="KW-1185">Reference proteome</keyword>
<dbReference type="PANTHER" id="PTHR30487">
    <property type="entry name" value="TYPE 4 PREPILIN-LIKE PROTEINS LEADER PEPTIDE-PROCESSING ENZYME"/>
    <property type="match status" value="1"/>
</dbReference>
<dbReference type="PANTHER" id="PTHR30487:SF0">
    <property type="entry name" value="PREPILIN LEADER PEPTIDASE_N-METHYLTRANSFERASE-RELATED"/>
    <property type="match status" value="1"/>
</dbReference>
<accession>A0A518HS80</accession>
<keyword evidence="2" id="KW-0812">Transmembrane</keyword>
<feature type="transmembrane region" description="Helical" evidence="2">
    <location>
        <begin position="247"/>
        <end position="267"/>
    </location>
</feature>
<dbReference type="GO" id="GO:0004190">
    <property type="term" value="F:aspartic-type endopeptidase activity"/>
    <property type="evidence" value="ECO:0007669"/>
    <property type="project" value="InterPro"/>
</dbReference>
<reference evidence="4 5" key="1">
    <citation type="submission" date="2019-03" db="EMBL/GenBank/DDBJ databases">
        <title>Deep-cultivation of Planctomycetes and their phenomic and genomic characterization uncovers novel biology.</title>
        <authorList>
            <person name="Wiegand S."/>
            <person name="Jogler M."/>
            <person name="Boedeker C."/>
            <person name="Pinto D."/>
            <person name="Vollmers J."/>
            <person name="Rivas-Marin E."/>
            <person name="Kohn T."/>
            <person name="Peeters S.H."/>
            <person name="Heuer A."/>
            <person name="Rast P."/>
            <person name="Oberbeckmann S."/>
            <person name="Bunk B."/>
            <person name="Jeske O."/>
            <person name="Meyerdierks A."/>
            <person name="Storesund J.E."/>
            <person name="Kallscheuer N."/>
            <person name="Luecker S."/>
            <person name="Lage O.M."/>
            <person name="Pohl T."/>
            <person name="Merkel B.J."/>
            <person name="Hornburger P."/>
            <person name="Mueller R.-W."/>
            <person name="Bruemmer F."/>
            <person name="Labrenz M."/>
            <person name="Spormann A.M."/>
            <person name="Op den Camp H."/>
            <person name="Overmann J."/>
            <person name="Amann R."/>
            <person name="Jetten M.S.M."/>
            <person name="Mascher T."/>
            <person name="Medema M.H."/>
            <person name="Devos D.P."/>
            <person name="Kaster A.-K."/>
            <person name="Ovreas L."/>
            <person name="Rohde M."/>
            <person name="Galperin M.Y."/>
            <person name="Jogler C."/>
        </authorList>
    </citation>
    <scope>NUCLEOTIDE SEQUENCE [LARGE SCALE GENOMIC DNA]</scope>
    <source>
        <strain evidence="4 5">Enr13</strain>
    </source>
</reference>
<dbReference type="Gene3D" id="1.20.120.1220">
    <property type="match status" value="2"/>
</dbReference>
<dbReference type="EMBL" id="CP037423">
    <property type="protein sequence ID" value="QDV43699.1"/>
    <property type="molecule type" value="Genomic_DNA"/>
</dbReference>
<evidence type="ECO:0000256" key="1">
    <source>
        <dbReference type="ARBA" id="ARBA00005801"/>
    </source>
</evidence>
<name>A0A518HS80_9BACT</name>
<feature type="transmembrane region" description="Helical" evidence="2">
    <location>
        <begin position="432"/>
        <end position="457"/>
    </location>
</feature>
<dbReference type="InterPro" id="IPR050882">
    <property type="entry name" value="Prepilin_peptidase/N-MTase"/>
</dbReference>
<feature type="transmembrane region" description="Helical" evidence="2">
    <location>
        <begin position="298"/>
        <end position="316"/>
    </location>
</feature>
<keyword evidence="2" id="KW-1133">Transmembrane helix</keyword>
<keyword evidence="2" id="KW-0472">Membrane</keyword>
<dbReference type="Proteomes" id="UP000319004">
    <property type="component" value="Chromosome"/>
</dbReference>
<evidence type="ECO:0000256" key="2">
    <source>
        <dbReference type="SAM" id="Phobius"/>
    </source>
</evidence>
<evidence type="ECO:0000313" key="4">
    <source>
        <dbReference type="EMBL" id="QDV43699.1"/>
    </source>
</evidence>
<evidence type="ECO:0000313" key="5">
    <source>
        <dbReference type="Proteomes" id="UP000319004"/>
    </source>
</evidence>
<feature type="transmembrane region" description="Helical" evidence="2">
    <location>
        <begin position="322"/>
        <end position="343"/>
    </location>
</feature>
<feature type="transmembrane region" description="Helical" evidence="2">
    <location>
        <begin position="58"/>
        <end position="77"/>
    </location>
</feature>
<dbReference type="InterPro" id="IPR000045">
    <property type="entry name" value="Prepilin_IV_endopep_pep"/>
</dbReference>
<dbReference type="GO" id="GO:0005886">
    <property type="term" value="C:plasma membrane"/>
    <property type="evidence" value="ECO:0007669"/>
    <property type="project" value="TreeGrafter"/>
</dbReference>
<feature type="transmembrane region" description="Helical" evidence="2">
    <location>
        <begin position="201"/>
        <end position="222"/>
    </location>
</feature>
<feature type="transmembrane region" description="Helical" evidence="2">
    <location>
        <begin position="166"/>
        <end position="189"/>
    </location>
</feature>
<dbReference type="Pfam" id="PF01478">
    <property type="entry name" value="Peptidase_A24"/>
    <property type="match status" value="1"/>
</dbReference>